<evidence type="ECO:0000256" key="1">
    <source>
        <dbReference type="SAM" id="Phobius"/>
    </source>
</evidence>
<evidence type="ECO:0000313" key="3">
    <source>
        <dbReference type="Proteomes" id="UP001596091"/>
    </source>
</evidence>
<comment type="caution">
    <text evidence="2">The sequence shown here is derived from an EMBL/GenBank/DDBJ whole genome shotgun (WGS) entry which is preliminary data.</text>
</comment>
<feature type="transmembrane region" description="Helical" evidence="1">
    <location>
        <begin position="96"/>
        <end position="114"/>
    </location>
</feature>
<keyword evidence="1" id="KW-0812">Transmembrane</keyword>
<keyword evidence="1" id="KW-1133">Transmembrane helix</keyword>
<dbReference type="EMBL" id="JBHSPH010000001">
    <property type="protein sequence ID" value="MFC5860995.1"/>
    <property type="molecule type" value="Genomic_DNA"/>
</dbReference>
<gene>
    <name evidence="2" type="ORF">ACFPT7_01670</name>
</gene>
<protein>
    <submittedName>
        <fullName evidence="2">Uncharacterized protein</fullName>
    </submittedName>
</protein>
<dbReference type="Proteomes" id="UP001596091">
    <property type="component" value="Unassembled WGS sequence"/>
</dbReference>
<accession>A0ABW1ECR6</accession>
<organism evidence="2 3">
    <name type="scientific">Acidicapsa dinghuensis</name>
    <dbReference type="NCBI Taxonomy" id="2218256"/>
    <lineage>
        <taxon>Bacteria</taxon>
        <taxon>Pseudomonadati</taxon>
        <taxon>Acidobacteriota</taxon>
        <taxon>Terriglobia</taxon>
        <taxon>Terriglobales</taxon>
        <taxon>Acidobacteriaceae</taxon>
        <taxon>Acidicapsa</taxon>
    </lineage>
</organism>
<evidence type="ECO:0000313" key="2">
    <source>
        <dbReference type="EMBL" id="MFC5860995.1"/>
    </source>
</evidence>
<reference evidence="3" key="1">
    <citation type="journal article" date="2019" name="Int. J. Syst. Evol. Microbiol.">
        <title>The Global Catalogue of Microorganisms (GCM) 10K type strain sequencing project: providing services to taxonomists for standard genome sequencing and annotation.</title>
        <authorList>
            <consortium name="The Broad Institute Genomics Platform"/>
            <consortium name="The Broad Institute Genome Sequencing Center for Infectious Disease"/>
            <person name="Wu L."/>
            <person name="Ma J."/>
        </authorList>
    </citation>
    <scope>NUCLEOTIDE SEQUENCE [LARGE SCALE GENOMIC DNA]</scope>
    <source>
        <strain evidence="3">JCM 4087</strain>
    </source>
</reference>
<proteinExistence type="predicted"/>
<feature type="transmembrane region" description="Helical" evidence="1">
    <location>
        <begin position="37"/>
        <end position="58"/>
    </location>
</feature>
<name>A0ABW1ECR6_9BACT</name>
<dbReference type="RefSeq" id="WP_263334682.1">
    <property type="nucleotide sequence ID" value="NZ_JAGSYH010000002.1"/>
</dbReference>
<keyword evidence="3" id="KW-1185">Reference proteome</keyword>
<keyword evidence="1" id="KW-0472">Membrane</keyword>
<sequence length="126" mass="15024">MWLELVRPVTLLGTILSLLVLLRTAFFGPEIDFQQRVYNTLCMLVIAAGIALLSGLTFPERDPLDDIPWYDRSFYAQHMRPTDPILRLYRSFPVQIFCWTTAVLFVLFLINWYLQTYFMPYRNTYW</sequence>